<evidence type="ECO:0000313" key="3">
    <source>
        <dbReference type="Proteomes" id="UP001305702"/>
    </source>
</evidence>
<keyword evidence="3" id="KW-1185">Reference proteome</keyword>
<gene>
    <name evidence="2" type="ORF">MJA45_27965</name>
</gene>
<reference evidence="2 3" key="1">
    <citation type="submission" date="2022-02" db="EMBL/GenBank/DDBJ databases">
        <title>Paenibacillus sp. MBLB1776 Whole Genome Shotgun Sequencing.</title>
        <authorList>
            <person name="Hwang C.Y."/>
            <person name="Cho E.-S."/>
            <person name="Seo M.-J."/>
        </authorList>
    </citation>
    <scope>NUCLEOTIDE SEQUENCE [LARGE SCALE GENOMIC DNA]</scope>
    <source>
        <strain evidence="2 3">MBLB1776</strain>
    </source>
</reference>
<feature type="transmembrane region" description="Helical" evidence="1">
    <location>
        <begin position="43"/>
        <end position="66"/>
    </location>
</feature>
<feature type="transmembrane region" description="Helical" evidence="1">
    <location>
        <begin position="147"/>
        <end position="169"/>
    </location>
</feature>
<organism evidence="2 3">
    <name type="scientific">Paenibacillus aurantius</name>
    <dbReference type="NCBI Taxonomy" id="2918900"/>
    <lineage>
        <taxon>Bacteria</taxon>
        <taxon>Bacillati</taxon>
        <taxon>Bacillota</taxon>
        <taxon>Bacilli</taxon>
        <taxon>Bacillales</taxon>
        <taxon>Paenibacillaceae</taxon>
        <taxon>Paenibacillus</taxon>
    </lineage>
</organism>
<dbReference type="AlphaFoldDB" id="A0AA96LD00"/>
<keyword evidence="1" id="KW-0472">Membrane</keyword>
<evidence type="ECO:0000313" key="2">
    <source>
        <dbReference type="EMBL" id="WNQ11391.1"/>
    </source>
</evidence>
<sequence>MRPLIRKLFSLHDLKYGWLLALSIFICAATFYADRVIDPEDQFWLSAAYGLSFGIAVLWGAVNYIAHMHLNRLYRKGEDIPAYVAQLALSEEDKQELQNYLEDYAEDLRSQGRTQEEAAREAVSQFRVQELLSLSKNSLLFELHAHYYLLGWSLTAVAAFAGLALIGWMTFPHSLLLLLAETILAAYGFGMAFLFVLYKALDALLYRKLKEHLSD</sequence>
<feature type="transmembrane region" description="Helical" evidence="1">
    <location>
        <begin position="175"/>
        <end position="198"/>
    </location>
</feature>
<evidence type="ECO:0000256" key="1">
    <source>
        <dbReference type="SAM" id="Phobius"/>
    </source>
</evidence>
<dbReference type="RefSeq" id="WP_315605167.1">
    <property type="nucleotide sequence ID" value="NZ_CP130318.1"/>
</dbReference>
<name>A0AA96LD00_9BACL</name>
<dbReference type="KEGG" id="paun:MJA45_27965"/>
<dbReference type="EMBL" id="CP130318">
    <property type="protein sequence ID" value="WNQ11391.1"/>
    <property type="molecule type" value="Genomic_DNA"/>
</dbReference>
<accession>A0AA96LD00</accession>
<keyword evidence="1" id="KW-0812">Transmembrane</keyword>
<dbReference type="Proteomes" id="UP001305702">
    <property type="component" value="Chromosome"/>
</dbReference>
<keyword evidence="1" id="KW-1133">Transmembrane helix</keyword>
<proteinExistence type="predicted"/>
<protein>
    <submittedName>
        <fullName evidence="2">Uncharacterized protein</fullName>
    </submittedName>
</protein>